<dbReference type="Pfam" id="PF18717">
    <property type="entry name" value="CxC4"/>
    <property type="match status" value="1"/>
</dbReference>
<feature type="domain" description="HMG" evidence="1">
    <location>
        <begin position="1"/>
        <end position="100"/>
    </location>
</feature>
<name>A0A165LG49_EXIGL</name>
<sequence>CTVYDLLDASRHEVEVIKCESCPARFEQFAGPDLGSLGLYNSNNHRILTHRLLNGFSSSFTRIATPFSAYVEVRAREYSESRSPIPFMSVEVFMNCWFGFVRLQHNAHAFACALCGPDPKVIIADGISAGFDLKNVRASLRPPTVVDD</sequence>
<evidence type="ECO:0000259" key="1">
    <source>
        <dbReference type="Pfam" id="PF18717"/>
    </source>
</evidence>
<accession>A0A165LG49</accession>
<feature type="non-terminal residue" evidence="2">
    <location>
        <position position="1"/>
    </location>
</feature>
<dbReference type="AlphaFoldDB" id="A0A165LG49"/>
<dbReference type="InterPro" id="IPR040648">
    <property type="entry name" value="HMGXB3_CxC4"/>
</dbReference>
<dbReference type="EMBL" id="KV425926">
    <property type="protein sequence ID" value="KZV97792.1"/>
    <property type="molecule type" value="Genomic_DNA"/>
</dbReference>
<keyword evidence="3" id="KW-1185">Reference proteome</keyword>
<reference evidence="2 3" key="1">
    <citation type="journal article" date="2016" name="Mol. Biol. Evol.">
        <title>Comparative Genomics of Early-Diverging Mushroom-Forming Fungi Provides Insights into the Origins of Lignocellulose Decay Capabilities.</title>
        <authorList>
            <person name="Nagy L.G."/>
            <person name="Riley R."/>
            <person name="Tritt A."/>
            <person name="Adam C."/>
            <person name="Daum C."/>
            <person name="Floudas D."/>
            <person name="Sun H."/>
            <person name="Yadav J.S."/>
            <person name="Pangilinan J."/>
            <person name="Larsson K.H."/>
            <person name="Matsuura K."/>
            <person name="Barry K."/>
            <person name="Labutti K."/>
            <person name="Kuo R."/>
            <person name="Ohm R.A."/>
            <person name="Bhattacharya S.S."/>
            <person name="Shirouzu T."/>
            <person name="Yoshinaga Y."/>
            <person name="Martin F.M."/>
            <person name="Grigoriev I.V."/>
            <person name="Hibbett D.S."/>
        </authorList>
    </citation>
    <scope>NUCLEOTIDE SEQUENCE [LARGE SCALE GENOMIC DNA]</scope>
    <source>
        <strain evidence="2 3">HHB12029</strain>
    </source>
</reference>
<organism evidence="2 3">
    <name type="scientific">Exidia glandulosa HHB12029</name>
    <dbReference type="NCBI Taxonomy" id="1314781"/>
    <lineage>
        <taxon>Eukaryota</taxon>
        <taxon>Fungi</taxon>
        <taxon>Dikarya</taxon>
        <taxon>Basidiomycota</taxon>
        <taxon>Agaricomycotina</taxon>
        <taxon>Agaricomycetes</taxon>
        <taxon>Auriculariales</taxon>
        <taxon>Exidiaceae</taxon>
        <taxon>Exidia</taxon>
    </lineage>
</organism>
<protein>
    <recommendedName>
        <fullName evidence="1">HMG domain-containing protein</fullName>
    </recommendedName>
</protein>
<proteinExistence type="predicted"/>
<evidence type="ECO:0000313" key="3">
    <source>
        <dbReference type="Proteomes" id="UP000077266"/>
    </source>
</evidence>
<feature type="non-terminal residue" evidence="2">
    <location>
        <position position="148"/>
    </location>
</feature>
<dbReference type="OrthoDB" id="5598737at2759"/>
<gene>
    <name evidence="2" type="ORF">EXIGLDRAFT_582784</name>
</gene>
<dbReference type="InParanoid" id="A0A165LG49"/>
<evidence type="ECO:0000313" key="2">
    <source>
        <dbReference type="EMBL" id="KZV97792.1"/>
    </source>
</evidence>
<dbReference type="Proteomes" id="UP000077266">
    <property type="component" value="Unassembled WGS sequence"/>
</dbReference>